<gene>
    <name evidence="1" type="ORF">FSB_LOCUS18284</name>
</gene>
<evidence type="ECO:0000313" key="1">
    <source>
        <dbReference type="EMBL" id="SPC90402.1"/>
    </source>
</evidence>
<reference evidence="1" key="1">
    <citation type="submission" date="2018-02" db="EMBL/GenBank/DDBJ databases">
        <authorList>
            <person name="Cohen D.B."/>
            <person name="Kent A.D."/>
        </authorList>
    </citation>
    <scope>NUCLEOTIDE SEQUENCE</scope>
</reference>
<accession>A0A2N9FT49</accession>
<protein>
    <submittedName>
        <fullName evidence="1">Uncharacterized protein</fullName>
    </submittedName>
</protein>
<proteinExistence type="predicted"/>
<name>A0A2N9FT49_FAGSY</name>
<dbReference type="EMBL" id="OIVN01001145">
    <property type="protein sequence ID" value="SPC90402.1"/>
    <property type="molecule type" value="Genomic_DNA"/>
</dbReference>
<sequence>MGGGVFEFRCLPQPQALGFQCPLLFPSTKPSASTPSDSALTAFAVLIDLKEGMGGQAFGVAVSYLELDVEDAFETNAHGGSALKVMFNL</sequence>
<organism evidence="1">
    <name type="scientific">Fagus sylvatica</name>
    <name type="common">Beechnut</name>
    <dbReference type="NCBI Taxonomy" id="28930"/>
    <lineage>
        <taxon>Eukaryota</taxon>
        <taxon>Viridiplantae</taxon>
        <taxon>Streptophyta</taxon>
        <taxon>Embryophyta</taxon>
        <taxon>Tracheophyta</taxon>
        <taxon>Spermatophyta</taxon>
        <taxon>Magnoliopsida</taxon>
        <taxon>eudicotyledons</taxon>
        <taxon>Gunneridae</taxon>
        <taxon>Pentapetalae</taxon>
        <taxon>rosids</taxon>
        <taxon>fabids</taxon>
        <taxon>Fagales</taxon>
        <taxon>Fagaceae</taxon>
        <taxon>Fagus</taxon>
    </lineage>
</organism>
<dbReference type="AlphaFoldDB" id="A0A2N9FT49"/>